<dbReference type="OrthoDB" id="9792313at2"/>
<dbReference type="InterPro" id="IPR042177">
    <property type="entry name" value="Cell/Rod_1"/>
</dbReference>
<evidence type="ECO:0000256" key="2">
    <source>
        <dbReference type="ARBA" id="ARBA00013855"/>
    </source>
</evidence>
<dbReference type="InterPro" id="IPR042175">
    <property type="entry name" value="Cell/Rod_MreC_2"/>
</dbReference>
<dbReference type="PANTHER" id="PTHR34138:SF1">
    <property type="entry name" value="CELL SHAPE-DETERMINING PROTEIN MREC"/>
    <property type="match status" value="1"/>
</dbReference>
<evidence type="ECO:0000256" key="3">
    <source>
        <dbReference type="ARBA" id="ARBA00022960"/>
    </source>
</evidence>
<dbReference type="PANTHER" id="PTHR34138">
    <property type="entry name" value="CELL SHAPE-DETERMINING PROTEIN MREC"/>
    <property type="match status" value="1"/>
</dbReference>
<dbReference type="InterPro" id="IPR007221">
    <property type="entry name" value="MreC"/>
</dbReference>
<dbReference type="Pfam" id="PF04085">
    <property type="entry name" value="MreC"/>
    <property type="match status" value="1"/>
</dbReference>
<comment type="similarity">
    <text evidence="1 5">Belongs to the MreC family.</text>
</comment>
<reference evidence="9 10" key="1">
    <citation type="submission" date="2017-09" db="EMBL/GenBank/DDBJ databases">
        <title>Complete genome sequence of Verrucomicrobial strain HZ-65, isolated from freshwater.</title>
        <authorList>
            <person name="Choi A."/>
        </authorList>
    </citation>
    <scope>NUCLEOTIDE SEQUENCE [LARGE SCALE GENOMIC DNA]</scope>
    <source>
        <strain evidence="9 10">HZ-65</strain>
    </source>
</reference>
<accession>A0A290Q9J0</accession>
<evidence type="ECO:0000313" key="9">
    <source>
        <dbReference type="EMBL" id="ATC65113.1"/>
    </source>
</evidence>
<dbReference type="Gene3D" id="2.40.10.350">
    <property type="entry name" value="Rod shape-determining protein MreC, domain 2"/>
    <property type="match status" value="1"/>
</dbReference>
<dbReference type="Proteomes" id="UP000217265">
    <property type="component" value="Chromosome"/>
</dbReference>
<sequence>MPAKRIDQARPFFVLGLIIAAWLVVPAIVKRFGRASFFEFQAPIDVSASAVRDLQSYWALRTRSKDDLIESGKQLSRLNASYELAIQKNAALEGEIHRLEDLLNLPVFQDYKPETARVVRRSFGTWWQRLTIRKGSAHGITENAPVIFVGGVVGRVAKVGLYTSEVDLISTPGLRLAATLEGDTRPISYQGASKEAFGPFGGLIDFVPLDIFANSATPRRVVTSGLGGTFPSGLVIGKINKLEPSPDGLFKSGSVELDPRLADVTEVTVLVPLKKP</sequence>
<dbReference type="AlphaFoldDB" id="A0A290Q9J0"/>
<evidence type="ECO:0000256" key="6">
    <source>
        <dbReference type="SAM" id="Coils"/>
    </source>
</evidence>
<dbReference type="KEGG" id="vbh:CMV30_14765"/>
<evidence type="ECO:0000256" key="4">
    <source>
        <dbReference type="ARBA" id="ARBA00032089"/>
    </source>
</evidence>
<dbReference type="GO" id="GO:0005886">
    <property type="term" value="C:plasma membrane"/>
    <property type="evidence" value="ECO:0007669"/>
    <property type="project" value="TreeGrafter"/>
</dbReference>
<keyword evidence="7" id="KW-0812">Transmembrane</keyword>
<name>A0A290Q9J0_9BACT</name>
<proteinExistence type="inferred from homology"/>
<evidence type="ECO:0000313" key="10">
    <source>
        <dbReference type="Proteomes" id="UP000217265"/>
    </source>
</evidence>
<feature type="transmembrane region" description="Helical" evidence="7">
    <location>
        <begin position="12"/>
        <end position="29"/>
    </location>
</feature>
<feature type="domain" description="Rod shape-determining protein MreC beta-barrel core" evidence="8">
    <location>
        <begin position="118"/>
        <end position="270"/>
    </location>
</feature>
<keyword evidence="3 5" id="KW-0133">Cell shape</keyword>
<evidence type="ECO:0000259" key="8">
    <source>
        <dbReference type="Pfam" id="PF04085"/>
    </source>
</evidence>
<keyword evidence="7" id="KW-0472">Membrane</keyword>
<dbReference type="PIRSF" id="PIRSF038471">
    <property type="entry name" value="MreC"/>
    <property type="match status" value="1"/>
</dbReference>
<dbReference type="InterPro" id="IPR055342">
    <property type="entry name" value="MreC_beta-barrel_core"/>
</dbReference>
<dbReference type="EMBL" id="CP023344">
    <property type="protein sequence ID" value="ATC65113.1"/>
    <property type="molecule type" value="Genomic_DNA"/>
</dbReference>
<feature type="coiled-coil region" evidence="6">
    <location>
        <begin position="75"/>
        <end position="102"/>
    </location>
</feature>
<gene>
    <name evidence="9" type="ORF">CMV30_14765</name>
</gene>
<comment type="function">
    <text evidence="5">Involved in formation and maintenance of cell shape.</text>
</comment>
<keyword evidence="7" id="KW-1133">Transmembrane helix</keyword>
<dbReference type="GO" id="GO:0008360">
    <property type="term" value="P:regulation of cell shape"/>
    <property type="evidence" value="ECO:0007669"/>
    <property type="project" value="UniProtKB-KW"/>
</dbReference>
<dbReference type="RefSeq" id="WP_096056744.1">
    <property type="nucleotide sequence ID" value="NZ_CP023344.1"/>
</dbReference>
<evidence type="ECO:0000256" key="7">
    <source>
        <dbReference type="SAM" id="Phobius"/>
    </source>
</evidence>
<protein>
    <recommendedName>
        <fullName evidence="2 5">Cell shape-determining protein MreC</fullName>
    </recommendedName>
    <alternativeName>
        <fullName evidence="4 5">Cell shape protein MreC</fullName>
    </alternativeName>
</protein>
<organism evidence="9 10">
    <name type="scientific">Nibricoccus aquaticus</name>
    <dbReference type="NCBI Taxonomy" id="2576891"/>
    <lineage>
        <taxon>Bacteria</taxon>
        <taxon>Pseudomonadati</taxon>
        <taxon>Verrucomicrobiota</taxon>
        <taxon>Opitutia</taxon>
        <taxon>Opitutales</taxon>
        <taxon>Opitutaceae</taxon>
        <taxon>Nibricoccus</taxon>
    </lineage>
</organism>
<keyword evidence="6" id="KW-0175">Coiled coil</keyword>
<evidence type="ECO:0000256" key="5">
    <source>
        <dbReference type="PIRNR" id="PIRNR038471"/>
    </source>
</evidence>
<keyword evidence="10" id="KW-1185">Reference proteome</keyword>
<dbReference type="Gene3D" id="2.40.10.340">
    <property type="entry name" value="Rod shape-determining protein MreC, domain 1"/>
    <property type="match status" value="1"/>
</dbReference>
<evidence type="ECO:0000256" key="1">
    <source>
        <dbReference type="ARBA" id="ARBA00009369"/>
    </source>
</evidence>